<evidence type="ECO:0000259" key="3">
    <source>
        <dbReference type="Pfam" id="PF00534"/>
    </source>
</evidence>
<dbReference type="InterPro" id="IPR001296">
    <property type="entry name" value="Glyco_trans_1"/>
</dbReference>
<dbReference type="Pfam" id="PF00534">
    <property type="entry name" value="Glycos_transf_1"/>
    <property type="match status" value="1"/>
</dbReference>
<evidence type="ECO:0000313" key="6">
    <source>
        <dbReference type="Proteomes" id="UP000705983"/>
    </source>
</evidence>
<sequence length="389" mass="42153">MTPRRRVLLLASTFPAASGDGTPEFVGDLAVELAKTMDVRVLVPAVPGAPLRTSYRGVEVERFRFFPRKWEDLADGAILENIRGKKVRALQIVPFFLSETFHIARAIRSFKPDVLHVFWIIPQGLSALIANRRIPVLITTLGGDLYALVDTPARSIVRAVVTRADHTTVMNDEMKGQVEGLGVDPSRVSVEPMGADLTGIVPHTVRDTTTFELLFVGRLVEKKGLRHLIAALARVEIDWHLTVIGDGPLEKDLRKLGDGLPIDFVGAKPKAELRAQYAKADMIVLPSVRAASGDQDGLPVVLLEALASGLPVIASNLPGIDSAIIHEQTGLLVEPGDDDALADAIARLANDRELRTRLSEAARGRAGEHGVDAVGRRYARLLESLVGQS</sequence>
<dbReference type="CDD" id="cd03801">
    <property type="entry name" value="GT4_PimA-like"/>
    <property type="match status" value="1"/>
</dbReference>
<proteinExistence type="predicted"/>
<dbReference type="InterPro" id="IPR028098">
    <property type="entry name" value="Glyco_trans_4-like_N"/>
</dbReference>
<dbReference type="SUPFAM" id="SSF53756">
    <property type="entry name" value="UDP-Glycosyltransferase/glycogen phosphorylase"/>
    <property type="match status" value="1"/>
</dbReference>
<dbReference type="Proteomes" id="UP000705983">
    <property type="component" value="Unassembled WGS sequence"/>
</dbReference>
<gene>
    <name evidence="5" type="ORF">JVW63_09190</name>
</gene>
<dbReference type="PANTHER" id="PTHR45947">
    <property type="entry name" value="SULFOQUINOVOSYL TRANSFERASE SQD2"/>
    <property type="match status" value="1"/>
</dbReference>
<organism evidence="5 6">
    <name type="scientific">Flaviflexus equikiangi</name>
    <dbReference type="NCBI Taxonomy" id="2758573"/>
    <lineage>
        <taxon>Bacteria</taxon>
        <taxon>Bacillati</taxon>
        <taxon>Actinomycetota</taxon>
        <taxon>Actinomycetes</taxon>
        <taxon>Actinomycetales</taxon>
        <taxon>Actinomycetaceae</taxon>
        <taxon>Flaviflexus</taxon>
    </lineage>
</organism>
<protein>
    <submittedName>
        <fullName evidence="5">Glycosyltransferase family 4 protein</fullName>
    </submittedName>
</protein>
<evidence type="ECO:0000256" key="2">
    <source>
        <dbReference type="ARBA" id="ARBA00022679"/>
    </source>
</evidence>
<keyword evidence="1" id="KW-0328">Glycosyltransferase</keyword>
<evidence type="ECO:0000313" key="5">
    <source>
        <dbReference type="EMBL" id="MBM9433865.1"/>
    </source>
</evidence>
<dbReference type="Gene3D" id="3.40.50.2000">
    <property type="entry name" value="Glycogen Phosphorylase B"/>
    <property type="match status" value="2"/>
</dbReference>
<dbReference type="RefSeq" id="WP_187996966.1">
    <property type="nucleotide sequence ID" value="NZ_JACEXG010000005.1"/>
</dbReference>
<reference evidence="6" key="1">
    <citation type="submission" date="2021-02" db="EMBL/GenBank/DDBJ databases">
        <title>Leucobacter sp. CX169.</title>
        <authorList>
            <person name="Cheng Y."/>
        </authorList>
    </citation>
    <scope>NUCLEOTIDE SEQUENCE [LARGE SCALE GENOMIC DNA]</scope>
    <source>
        <strain evidence="6">JY899</strain>
    </source>
</reference>
<feature type="domain" description="Glycosyltransferase subfamily 4-like N-terminal" evidence="4">
    <location>
        <begin position="21"/>
        <end position="193"/>
    </location>
</feature>
<dbReference type="EMBL" id="JAFFJS010000005">
    <property type="protein sequence ID" value="MBM9433865.1"/>
    <property type="molecule type" value="Genomic_DNA"/>
</dbReference>
<dbReference type="Pfam" id="PF13579">
    <property type="entry name" value="Glyco_trans_4_4"/>
    <property type="match status" value="1"/>
</dbReference>
<feature type="domain" description="Glycosyl transferase family 1" evidence="3">
    <location>
        <begin position="206"/>
        <end position="364"/>
    </location>
</feature>
<evidence type="ECO:0000259" key="4">
    <source>
        <dbReference type="Pfam" id="PF13579"/>
    </source>
</evidence>
<keyword evidence="2" id="KW-0808">Transferase</keyword>
<dbReference type="InterPro" id="IPR050194">
    <property type="entry name" value="Glycosyltransferase_grp1"/>
</dbReference>
<evidence type="ECO:0000256" key="1">
    <source>
        <dbReference type="ARBA" id="ARBA00022676"/>
    </source>
</evidence>
<comment type="caution">
    <text evidence="5">The sequence shown here is derived from an EMBL/GenBank/DDBJ whole genome shotgun (WGS) entry which is preliminary data.</text>
</comment>
<keyword evidence="6" id="KW-1185">Reference proteome</keyword>
<name>A0ABS2TGT8_9ACTO</name>
<accession>A0ABS2TGT8</accession>
<dbReference type="PANTHER" id="PTHR45947:SF3">
    <property type="entry name" value="SULFOQUINOVOSYL TRANSFERASE SQD2"/>
    <property type="match status" value="1"/>
</dbReference>